<keyword evidence="11" id="KW-1185">Reference proteome</keyword>
<feature type="transmembrane region" description="Helical" evidence="8">
    <location>
        <begin position="174"/>
        <end position="194"/>
    </location>
</feature>
<evidence type="ECO:0000256" key="8">
    <source>
        <dbReference type="SAM" id="Phobius"/>
    </source>
</evidence>
<dbReference type="RefSeq" id="WP_343970682.1">
    <property type="nucleotide sequence ID" value="NZ_BAAAHK010000007.1"/>
</dbReference>
<dbReference type="PANTHER" id="PTHR42718">
    <property type="entry name" value="MAJOR FACILITATOR SUPERFAMILY MULTIDRUG TRANSPORTER MFSC"/>
    <property type="match status" value="1"/>
</dbReference>
<feature type="transmembrane region" description="Helical" evidence="8">
    <location>
        <begin position="206"/>
        <end position="226"/>
    </location>
</feature>
<evidence type="ECO:0000256" key="1">
    <source>
        <dbReference type="ARBA" id="ARBA00004651"/>
    </source>
</evidence>
<reference evidence="11" key="1">
    <citation type="journal article" date="2019" name="Int. J. Syst. Evol. Microbiol.">
        <title>The Global Catalogue of Microorganisms (GCM) 10K type strain sequencing project: providing services to taxonomists for standard genome sequencing and annotation.</title>
        <authorList>
            <consortium name="The Broad Institute Genomics Platform"/>
            <consortium name="The Broad Institute Genome Sequencing Center for Infectious Disease"/>
            <person name="Wu L."/>
            <person name="Ma J."/>
        </authorList>
    </citation>
    <scope>NUCLEOTIDE SEQUENCE [LARGE SCALE GENOMIC DNA]</scope>
    <source>
        <strain evidence="11">JCM 10977</strain>
    </source>
</reference>
<comment type="subcellular location">
    <subcellularLocation>
        <location evidence="1">Cell membrane</location>
        <topology evidence="1">Multi-pass membrane protein</topology>
    </subcellularLocation>
</comment>
<dbReference type="SUPFAM" id="SSF103473">
    <property type="entry name" value="MFS general substrate transporter"/>
    <property type="match status" value="1"/>
</dbReference>
<keyword evidence="2" id="KW-0813">Transport</keyword>
<feature type="transmembrane region" description="Helical" evidence="8">
    <location>
        <begin position="408"/>
        <end position="425"/>
    </location>
</feature>
<keyword evidence="5 8" id="KW-1133">Transmembrane helix</keyword>
<dbReference type="EMBL" id="BAAAHK010000007">
    <property type="protein sequence ID" value="GAA0942718.1"/>
    <property type="molecule type" value="Genomic_DNA"/>
</dbReference>
<evidence type="ECO:0000256" key="2">
    <source>
        <dbReference type="ARBA" id="ARBA00022448"/>
    </source>
</evidence>
<dbReference type="InterPro" id="IPR004638">
    <property type="entry name" value="EmrB-like"/>
</dbReference>
<evidence type="ECO:0000256" key="7">
    <source>
        <dbReference type="SAM" id="MobiDB-lite"/>
    </source>
</evidence>
<organism evidence="10 11">
    <name type="scientific">Kribbella koreensis</name>
    <dbReference type="NCBI Taxonomy" id="57909"/>
    <lineage>
        <taxon>Bacteria</taxon>
        <taxon>Bacillati</taxon>
        <taxon>Actinomycetota</taxon>
        <taxon>Actinomycetes</taxon>
        <taxon>Propionibacteriales</taxon>
        <taxon>Kribbellaceae</taxon>
        <taxon>Kribbella</taxon>
    </lineage>
</organism>
<name>A0ABP4B120_9ACTN</name>
<feature type="transmembrane region" description="Helical" evidence="8">
    <location>
        <begin position="111"/>
        <end position="132"/>
    </location>
</feature>
<evidence type="ECO:0000313" key="11">
    <source>
        <dbReference type="Proteomes" id="UP001500542"/>
    </source>
</evidence>
<dbReference type="PROSITE" id="PS50850">
    <property type="entry name" value="MFS"/>
    <property type="match status" value="1"/>
</dbReference>
<dbReference type="PANTHER" id="PTHR42718:SF42">
    <property type="entry name" value="EXPORT PROTEIN"/>
    <property type="match status" value="1"/>
</dbReference>
<dbReference type="Gene3D" id="1.20.1720.10">
    <property type="entry name" value="Multidrug resistance protein D"/>
    <property type="match status" value="1"/>
</dbReference>
<evidence type="ECO:0000256" key="6">
    <source>
        <dbReference type="ARBA" id="ARBA00023136"/>
    </source>
</evidence>
<feature type="transmembrane region" description="Helical" evidence="8">
    <location>
        <begin position="56"/>
        <end position="75"/>
    </location>
</feature>
<feature type="transmembrane region" description="Helical" evidence="8">
    <location>
        <begin position="20"/>
        <end position="44"/>
    </location>
</feature>
<dbReference type="InterPro" id="IPR020846">
    <property type="entry name" value="MFS_dom"/>
</dbReference>
<feature type="transmembrane region" description="Helical" evidence="8">
    <location>
        <begin position="305"/>
        <end position="327"/>
    </location>
</feature>
<sequence length="500" mass="51051">MVNTQAAGPIALGTARGRWVLAATALGSGMAFLDGTVVNVALPAMGEDLNAEISGLQWIVNGYMLMLASLILLSGSLGDRLGRRKTFVTGVIWFALASLVCAVAPNLEVMIAGRILQGIGGALLTPGSLAILQTSFKQSDRAKAVGTWSGLTSVAAAVGPFVGGTLVDSGSWRWIFVLNLPLAAATVLVTLRHVPETRDETMAGKLDVAGAVLATVGLAGVTFGLISAGDRGFGDALVLSTLAIGVLGLAAFVEVERRSSHPILPPGIFKNLRFTGANLVTIAVYGALGTATFLLVVFLQTALGYGALEAGAALLPMTLLMLTLSGYAGQLSEIIGARIHMTVGPLFMAAGFLLMMRVKPGASYLTAVLPSVIVLGIGLVCTVAPLTSTVLNAVEDHHAGVASGVNNAIARTAQLMAVAAIPLAAGITGDSYRDPAAFSDGFRMAMWISSGLAVLGAALAWVTLAPGKASKPPAAEEQHYTHCPLVSPPPATPEAAATTP</sequence>
<evidence type="ECO:0000256" key="5">
    <source>
        <dbReference type="ARBA" id="ARBA00022989"/>
    </source>
</evidence>
<dbReference type="Gene3D" id="1.20.1250.20">
    <property type="entry name" value="MFS general substrate transporter like domains"/>
    <property type="match status" value="1"/>
</dbReference>
<protein>
    <submittedName>
        <fullName evidence="10">MFS transporter</fullName>
    </submittedName>
</protein>
<gene>
    <name evidence="10" type="ORF">GCM10009554_35510</name>
</gene>
<keyword evidence="4 8" id="KW-0812">Transmembrane</keyword>
<feature type="transmembrane region" description="Helical" evidence="8">
    <location>
        <begin position="274"/>
        <end position="299"/>
    </location>
</feature>
<feature type="transmembrane region" description="Helical" evidence="8">
    <location>
        <begin position="364"/>
        <end position="387"/>
    </location>
</feature>
<dbReference type="Proteomes" id="UP001500542">
    <property type="component" value="Unassembled WGS sequence"/>
</dbReference>
<feature type="region of interest" description="Disordered" evidence="7">
    <location>
        <begin position="472"/>
        <end position="500"/>
    </location>
</feature>
<feature type="domain" description="Major facilitator superfamily (MFS) profile" evidence="9">
    <location>
        <begin position="20"/>
        <end position="468"/>
    </location>
</feature>
<dbReference type="Pfam" id="PF07690">
    <property type="entry name" value="MFS_1"/>
    <property type="match status" value="1"/>
</dbReference>
<evidence type="ECO:0000256" key="3">
    <source>
        <dbReference type="ARBA" id="ARBA00022475"/>
    </source>
</evidence>
<feature type="transmembrane region" description="Helical" evidence="8">
    <location>
        <begin position="144"/>
        <end position="162"/>
    </location>
</feature>
<feature type="transmembrane region" description="Helical" evidence="8">
    <location>
        <begin position="339"/>
        <end position="358"/>
    </location>
</feature>
<dbReference type="InterPro" id="IPR036259">
    <property type="entry name" value="MFS_trans_sf"/>
</dbReference>
<evidence type="ECO:0000313" key="10">
    <source>
        <dbReference type="EMBL" id="GAA0942718.1"/>
    </source>
</evidence>
<evidence type="ECO:0000259" key="9">
    <source>
        <dbReference type="PROSITE" id="PS50850"/>
    </source>
</evidence>
<feature type="transmembrane region" description="Helical" evidence="8">
    <location>
        <begin position="232"/>
        <end position="253"/>
    </location>
</feature>
<feature type="transmembrane region" description="Helical" evidence="8">
    <location>
        <begin position="445"/>
        <end position="464"/>
    </location>
</feature>
<keyword evidence="3" id="KW-1003">Cell membrane</keyword>
<accession>A0ABP4B120</accession>
<evidence type="ECO:0000256" key="4">
    <source>
        <dbReference type="ARBA" id="ARBA00022692"/>
    </source>
</evidence>
<feature type="transmembrane region" description="Helical" evidence="8">
    <location>
        <begin position="87"/>
        <end position="105"/>
    </location>
</feature>
<keyword evidence="6 8" id="KW-0472">Membrane</keyword>
<dbReference type="NCBIfam" id="TIGR00711">
    <property type="entry name" value="efflux_EmrB"/>
    <property type="match status" value="1"/>
</dbReference>
<dbReference type="CDD" id="cd17321">
    <property type="entry name" value="MFS_MMR_MDR_like"/>
    <property type="match status" value="1"/>
</dbReference>
<proteinExistence type="predicted"/>
<dbReference type="InterPro" id="IPR011701">
    <property type="entry name" value="MFS"/>
</dbReference>
<comment type="caution">
    <text evidence="10">The sequence shown here is derived from an EMBL/GenBank/DDBJ whole genome shotgun (WGS) entry which is preliminary data.</text>
</comment>